<gene>
    <name evidence="2" type="ORF">GJG76_24375</name>
</gene>
<comment type="caution">
    <text evidence="2">The sequence shown here is derived from an EMBL/GenBank/DDBJ whole genome shotgun (WGS) entry which is preliminary data.</text>
</comment>
<dbReference type="Pfam" id="PF01844">
    <property type="entry name" value="HNH"/>
    <property type="match status" value="1"/>
</dbReference>
<dbReference type="GO" id="GO:0008270">
    <property type="term" value="F:zinc ion binding"/>
    <property type="evidence" value="ECO:0007669"/>
    <property type="project" value="InterPro"/>
</dbReference>
<keyword evidence="2" id="KW-0540">Nuclease</keyword>
<protein>
    <submittedName>
        <fullName evidence="2">HNH endonuclease</fullName>
    </submittedName>
</protein>
<dbReference type="EMBL" id="DAAGKT010000048">
    <property type="protein sequence ID" value="HAB3459402.1"/>
    <property type="molecule type" value="Genomic_DNA"/>
</dbReference>
<dbReference type="CDD" id="cd00085">
    <property type="entry name" value="HNHc"/>
    <property type="match status" value="1"/>
</dbReference>
<dbReference type="Gene3D" id="1.10.30.50">
    <property type="match status" value="1"/>
</dbReference>
<dbReference type="GO" id="GO:0003676">
    <property type="term" value="F:nucleic acid binding"/>
    <property type="evidence" value="ECO:0007669"/>
    <property type="project" value="InterPro"/>
</dbReference>
<sequence>SYESYFEARLKATMLESIRGYSRLRNLWLRQGGLCPVCRLPVNSTTGWQLRHIVPKSEGGLDNIGNLAMLHPACHHTAKHQGISVMKPALMWSY</sequence>
<organism evidence="2">
    <name type="scientific">Salmonella enteritidis</name>
    <dbReference type="NCBI Taxonomy" id="149539"/>
    <lineage>
        <taxon>Bacteria</taxon>
        <taxon>Pseudomonadati</taxon>
        <taxon>Pseudomonadota</taxon>
        <taxon>Gammaproteobacteria</taxon>
        <taxon>Enterobacterales</taxon>
        <taxon>Enterobacteriaceae</taxon>
        <taxon>Salmonella</taxon>
    </lineage>
</organism>
<feature type="non-terminal residue" evidence="2">
    <location>
        <position position="1"/>
    </location>
</feature>
<dbReference type="AlphaFoldDB" id="A0A6Y0UHN2"/>
<name>A0A6Y0UHN2_SALEN</name>
<reference evidence="2" key="1">
    <citation type="journal article" date="2018" name="Genome Biol.">
        <title>SKESA: strategic k-mer extension for scrupulous assemblies.</title>
        <authorList>
            <person name="Souvorov A."/>
            <person name="Agarwala R."/>
            <person name="Lipman D.J."/>
        </authorList>
    </citation>
    <scope>NUCLEOTIDE SEQUENCE</scope>
    <source>
        <strain evidence="2">ILBSalm5516467</strain>
    </source>
</reference>
<proteinExistence type="predicted"/>
<feature type="domain" description="HNH nuclease" evidence="1">
    <location>
        <begin position="23"/>
        <end position="76"/>
    </location>
</feature>
<dbReference type="GO" id="GO:0004519">
    <property type="term" value="F:endonuclease activity"/>
    <property type="evidence" value="ECO:0007669"/>
    <property type="project" value="UniProtKB-KW"/>
</dbReference>
<accession>A0A6Y0UHN2</accession>
<keyword evidence="2" id="KW-0255">Endonuclease</keyword>
<reference evidence="2" key="2">
    <citation type="submission" date="2019-02" db="EMBL/GenBank/DDBJ databases">
        <authorList>
            <consortium name="NCBI Pathogen Detection Project"/>
        </authorList>
    </citation>
    <scope>NUCLEOTIDE SEQUENCE</scope>
    <source>
        <strain evidence="2">ILBSalm5516467</strain>
    </source>
</reference>
<dbReference type="InterPro" id="IPR002711">
    <property type="entry name" value="HNH"/>
</dbReference>
<dbReference type="SMART" id="SM00507">
    <property type="entry name" value="HNHc"/>
    <property type="match status" value="1"/>
</dbReference>
<evidence type="ECO:0000259" key="1">
    <source>
        <dbReference type="SMART" id="SM00507"/>
    </source>
</evidence>
<keyword evidence="2" id="KW-0378">Hydrolase</keyword>
<evidence type="ECO:0000313" key="2">
    <source>
        <dbReference type="EMBL" id="HAB3459402.1"/>
    </source>
</evidence>
<dbReference type="InterPro" id="IPR003615">
    <property type="entry name" value="HNH_nuc"/>
</dbReference>